<organism evidence="1 2">
    <name type="scientific">Vararia minispora EC-137</name>
    <dbReference type="NCBI Taxonomy" id="1314806"/>
    <lineage>
        <taxon>Eukaryota</taxon>
        <taxon>Fungi</taxon>
        <taxon>Dikarya</taxon>
        <taxon>Basidiomycota</taxon>
        <taxon>Agaricomycotina</taxon>
        <taxon>Agaricomycetes</taxon>
        <taxon>Russulales</taxon>
        <taxon>Lachnocladiaceae</taxon>
        <taxon>Vararia</taxon>
    </lineage>
</organism>
<evidence type="ECO:0000313" key="2">
    <source>
        <dbReference type="Proteomes" id="UP000814128"/>
    </source>
</evidence>
<name>A0ACB8QKB4_9AGAM</name>
<proteinExistence type="predicted"/>
<dbReference type="Proteomes" id="UP000814128">
    <property type="component" value="Unassembled WGS sequence"/>
</dbReference>
<feature type="non-terminal residue" evidence="1">
    <location>
        <position position="169"/>
    </location>
</feature>
<feature type="non-terminal residue" evidence="1">
    <location>
        <position position="1"/>
    </location>
</feature>
<evidence type="ECO:0000313" key="1">
    <source>
        <dbReference type="EMBL" id="KAI0032080.1"/>
    </source>
</evidence>
<reference evidence="1" key="2">
    <citation type="journal article" date="2022" name="New Phytol.">
        <title>Evolutionary transition to the ectomycorrhizal habit in the genomes of a hyperdiverse lineage of mushroom-forming fungi.</title>
        <authorList>
            <person name="Looney B."/>
            <person name="Miyauchi S."/>
            <person name="Morin E."/>
            <person name="Drula E."/>
            <person name="Courty P.E."/>
            <person name="Kohler A."/>
            <person name="Kuo A."/>
            <person name="LaButti K."/>
            <person name="Pangilinan J."/>
            <person name="Lipzen A."/>
            <person name="Riley R."/>
            <person name="Andreopoulos W."/>
            <person name="He G."/>
            <person name="Johnson J."/>
            <person name="Nolan M."/>
            <person name="Tritt A."/>
            <person name="Barry K.W."/>
            <person name="Grigoriev I.V."/>
            <person name="Nagy L.G."/>
            <person name="Hibbett D."/>
            <person name="Henrissat B."/>
            <person name="Matheny P.B."/>
            <person name="Labbe J."/>
            <person name="Martin F.M."/>
        </authorList>
    </citation>
    <scope>NUCLEOTIDE SEQUENCE</scope>
    <source>
        <strain evidence="1">EC-137</strain>
    </source>
</reference>
<dbReference type="EMBL" id="MU273558">
    <property type="protein sequence ID" value="KAI0032080.1"/>
    <property type="molecule type" value="Genomic_DNA"/>
</dbReference>
<comment type="caution">
    <text evidence="1">The sequence shown here is derived from an EMBL/GenBank/DDBJ whole genome shotgun (WGS) entry which is preliminary data.</text>
</comment>
<keyword evidence="2" id="KW-1185">Reference proteome</keyword>
<reference evidence="1" key="1">
    <citation type="submission" date="2021-02" db="EMBL/GenBank/DDBJ databases">
        <authorList>
            <consortium name="DOE Joint Genome Institute"/>
            <person name="Ahrendt S."/>
            <person name="Looney B.P."/>
            <person name="Miyauchi S."/>
            <person name="Morin E."/>
            <person name="Drula E."/>
            <person name="Courty P.E."/>
            <person name="Chicoki N."/>
            <person name="Fauchery L."/>
            <person name="Kohler A."/>
            <person name="Kuo A."/>
            <person name="Labutti K."/>
            <person name="Pangilinan J."/>
            <person name="Lipzen A."/>
            <person name="Riley R."/>
            <person name="Andreopoulos W."/>
            <person name="He G."/>
            <person name="Johnson J."/>
            <person name="Barry K.W."/>
            <person name="Grigoriev I.V."/>
            <person name="Nagy L."/>
            <person name="Hibbett D."/>
            <person name="Henrissat B."/>
            <person name="Matheny P.B."/>
            <person name="Labbe J."/>
            <person name="Martin F."/>
        </authorList>
    </citation>
    <scope>NUCLEOTIDE SEQUENCE</scope>
    <source>
        <strain evidence="1">EC-137</strain>
    </source>
</reference>
<accession>A0ACB8QKB4</accession>
<gene>
    <name evidence="1" type="ORF">K488DRAFT_16760</name>
</gene>
<sequence>YLRTRSSDLALQQITAPVASTTWPVGSPVTVQWQDDGSTPLLSSIGVCQLGIFTGNQIQQTELQQVGTLDVSVNNSITFQINTNIGPSNQQVFMRFTSQSLMDPTTPQYPYEAFSAMFSLTGANGIFNSTIQAQIDGASTAGAIGGASTSAPASSSTPKASTSAAASSA</sequence>
<protein>
    <submittedName>
        <fullName evidence="1">Uncharacterized protein</fullName>
    </submittedName>
</protein>